<evidence type="ECO:0000313" key="2">
    <source>
        <dbReference type="EMBL" id="RPA82264.1"/>
    </source>
</evidence>
<sequence length="193" mass="21763">MPIQTPSPIVIDDNPPIFLIDSSSEDDTPLKPRRRRASTPLENAYTDKTVSHILIPDYSLTPPDFSEDDPPHFRTPPEYDRVPGLREVKGEKNDPALLCENGDGPKLSYGYVTRYDAKFGTPRGNARAKRRRDTVKREARREGWVKEEDGEAGEWESFRPEDLVDVDPAEVKGERRSKCLSGLQEVVANLGSE</sequence>
<feature type="compositionally biased region" description="Basic and acidic residues" evidence="1">
    <location>
        <begin position="69"/>
        <end position="83"/>
    </location>
</feature>
<keyword evidence="3" id="KW-1185">Reference proteome</keyword>
<reference evidence="2 3" key="1">
    <citation type="journal article" date="2018" name="Nat. Ecol. Evol.">
        <title>Pezizomycetes genomes reveal the molecular basis of ectomycorrhizal truffle lifestyle.</title>
        <authorList>
            <person name="Murat C."/>
            <person name="Payen T."/>
            <person name="Noel B."/>
            <person name="Kuo A."/>
            <person name="Morin E."/>
            <person name="Chen J."/>
            <person name="Kohler A."/>
            <person name="Krizsan K."/>
            <person name="Balestrini R."/>
            <person name="Da Silva C."/>
            <person name="Montanini B."/>
            <person name="Hainaut M."/>
            <person name="Levati E."/>
            <person name="Barry K.W."/>
            <person name="Belfiori B."/>
            <person name="Cichocki N."/>
            <person name="Clum A."/>
            <person name="Dockter R.B."/>
            <person name="Fauchery L."/>
            <person name="Guy J."/>
            <person name="Iotti M."/>
            <person name="Le Tacon F."/>
            <person name="Lindquist E.A."/>
            <person name="Lipzen A."/>
            <person name="Malagnac F."/>
            <person name="Mello A."/>
            <person name="Molinier V."/>
            <person name="Miyauchi S."/>
            <person name="Poulain J."/>
            <person name="Riccioni C."/>
            <person name="Rubini A."/>
            <person name="Sitrit Y."/>
            <person name="Splivallo R."/>
            <person name="Traeger S."/>
            <person name="Wang M."/>
            <person name="Zifcakova L."/>
            <person name="Wipf D."/>
            <person name="Zambonelli A."/>
            <person name="Paolocci F."/>
            <person name="Nowrousian M."/>
            <person name="Ottonello S."/>
            <person name="Baldrian P."/>
            <person name="Spatafora J.W."/>
            <person name="Henrissat B."/>
            <person name="Nagy L.G."/>
            <person name="Aury J.M."/>
            <person name="Wincker P."/>
            <person name="Grigoriev I.V."/>
            <person name="Bonfante P."/>
            <person name="Martin F.M."/>
        </authorList>
    </citation>
    <scope>NUCLEOTIDE SEQUENCE [LARGE SCALE GENOMIC DNA]</scope>
    <source>
        <strain evidence="2 3">RN42</strain>
    </source>
</reference>
<proteinExistence type="predicted"/>
<evidence type="ECO:0000256" key="1">
    <source>
        <dbReference type="SAM" id="MobiDB-lite"/>
    </source>
</evidence>
<dbReference type="EMBL" id="ML119672">
    <property type="protein sequence ID" value="RPA82264.1"/>
    <property type="molecule type" value="Genomic_DNA"/>
</dbReference>
<dbReference type="AlphaFoldDB" id="A0A3N4IKW5"/>
<gene>
    <name evidence="2" type="ORF">BJ508DRAFT_90259</name>
</gene>
<dbReference type="Proteomes" id="UP000275078">
    <property type="component" value="Unassembled WGS sequence"/>
</dbReference>
<feature type="region of interest" description="Disordered" evidence="1">
    <location>
        <begin position="1"/>
        <end position="44"/>
    </location>
</feature>
<evidence type="ECO:0000313" key="3">
    <source>
        <dbReference type="Proteomes" id="UP000275078"/>
    </source>
</evidence>
<name>A0A3N4IKW5_ASCIM</name>
<organism evidence="2 3">
    <name type="scientific">Ascobolus immersus RN42</name>
    <dbReference type="NCBI Taxonomy" id="1160509"/>
    <lineage>
        <taxon>Eukaryota</taxon>
        <taxon>Fungi</taxon>
        <taxon>Dikarya</taxon>
        <taxon>Ascomycota</taxon>
        <taxon>Pezizomycotina</taxon>
        <taxon>Pezizomycetes</taxon>
        <taxon>Pezizales</taxon>
        <taxon>Ascobolaceae</taxon>
        <taxon>Ascobolus</taxon>
    </lineage>
</organism>
<protein>
    <submittedName>
        <fullName evidence="2">Uncharacterized protein</fullName>
    </submittedName>
</protein>
<accession>A0A3N4IKW5</accession>
<feature type="region of interest" description="Disordered" evidence="1">
    <location>
        <begin position="59"/>
        <end position="83"/>
    </location>
</feature>